<reference evidence="8 9" key="1">
    <citation type="submission" date="2015-11" db="EMBL/GenBank/DDBJ databases">
        <title>Draft Genome Sequence of the Strain BR 10423 (Rhizobium sp.) isolated from nodules of Mimosa pudica.</title>
        <authorList>
            <person name="Barauna A.C."/>
            <person name="Zilli J.E."/>
            <person name="Simoes-Araujo J.L."/>
            <person name="Reis V.M."/>
            <person name="James E.K."/>
            <person name="Reis F.B.Jr."/>
            <person name="Rouws L.F."/>
            <person name="Passos S.R."/>
            <person name="Gois S.R."/>
        </authorList>
    </citation>
    <scope>NUCLEOTIDE SEQUENCE [LARGE SCALE GENOMIC DNA]</scope>
    <source>
        <strain evidence="8 9">BR10423</strain>
    </source>
</reference>
<evidence type="ECO:0000256" key="2">
    <source>
        <dbReference type="ARBA" id="ARBA00022529"/>
    </source>
</evidence>
<dbReference type="EMBL" id="LNCD01000137">
    <property type="protein sequence ID" value="KWV42144.1"/>
    <property type="molecule type" value="Genomic_DNA"/>
</dbReference>
<evidence type="ECO:0000313" key="8">
    <source>
        <dbReference type="EMBL" id="KWV42144.1"/>
    </source>
</evidence>
<evidence type="ECO:0000313" key="9">
    <source>
        <dbReference type="Proteomes" id="UP000068164"/>
    </source>
</evidence>
<evidence type="ECO:0000256" key="6">
    <source>
        <dbReference type="RuleBase" id="RU003788"/>
    </source>
</evidence>
<dbReference type="InterPro" id="IPR034690">
    <property type="entry name" value="Endolysin_T4_type"/>
</dbReference>
<evidence type="ECO:0000256" key="1">
    <source>
        <dbReference type="ARBA" id="ARBA00000632"/>
    </source>
</evidence>
<dbReference type="RefSeq" id="WP_062374806.1">
    <property type="nucleotide sequence ID" value="NZ_LNCD01000137.1"/>
</dbReference>
<dbReference type="AlphaFoldDB" id="A0A109J4I1"/>
<dbReference type="GO" id="GO:0003796">
    <property type="term" value="F:lysozyme activity"/>
    <property type="evidence" value="ECO:0007669"/>
    <property type="project" value="UniProtKB-EC"/>
</dbReference>
<evidence type="ECO:0000256" key="7">
    <source>
        <dbReference type="SAM" id="SignalP"/>
    </source>
</evidence>
<dbReference type="InterPro" id="IPR023346">
    <property type="entry name" value="Lysozyme-like_dom_sf"/>
</dbReference>
<dbReference type="EC" id="3.2.1.17" evidence="6"/>
<dbReference type="InterPro" id="IPR051018">
    <property type="entry name" value="Bacteriophage_GH24"/>
</dbReference>
<name>A0A109J4I1_9HYPH</name>
<keyword evidence="4 6" id="KW-0378">Hydrolase</keyword>
<evidence type="ECO:0000256" key="3">
    <source>
        <dbReference type="ARBA" id="ARBA00022638"/>
    </source>
</evidence>
<accession>A0A109J4I1</accession>
<comment type="catalytic activity">
    <reaction evidence="1 6">
        <text>Hydrolysis of (1-&gt;4)-beta-linkages between N-acetylmuramic acid and N-acetyl-D-glucosamine residues in a peptidoglycan and between N-acetyl-D-glucosamine residues in chitodextrins.</text>
        <dbReference type="EC" id="3.2.1.17"/>
    </reaction>
</comment>
<evidence type="ECO:0000256" key="4">
    <source>
        <dbReference type="ARBA" id="ARBA00022801"/>
    </source>
</evidence>
<keyword evidence="2 6" id="KW-0929">Antimicrobial</keyword>
<dbReference type="GO" id="GO:0009253">
    <property type="term" value="P:peptidoglycan catabolic process"/>
    <property type="evidence" value="ECO:0007669"/>
    <property type="project" value="InterPro"/>
</dbReference>
<feature type="chain" id="PRO_5007136429" description="Lysozyme" evidence="7">
    <location>
        <begin position="30"/>
        <end position="199"/>
    </location>
</feature>
<dbReference type="PANTHER" id="PTHR38107:SF3">
    <property type="entry name" value="LYSOZYME RRRD-RELATED"/>
    <property type="match status" value="1"/>
</dbReference>
<dbReference type="GO" id="GO:0042742">
    <property type="term" value="P:defense response to bacterium"/>
    <property type="evidence" value="ECO:0007669"/>
    <property type="project" value="UniProtKB-KW"/>
</dbReference>
<keyword evidence="7" id="KW-0732">Signal</keyword>
<keyword evidence="5 6" id="KW-0326">Glycosidase</keyword>
<dbReference type="GO" id="GO:0016998">
    <property type="term" value="P:cell wall macromolecule catabolic process"/>
    <property type="evidence" value="ECO:0007669"/>
    <property type="project" value="InterPro"/>
</dbReference>
<dbReference type="PANTHER" id="PTHR38107">
    <property type="match status" value="1"/>
</dbReference>
<feature type="signal peptide" evidence="7">
    <location>
        <begin position="1"/>
        <end position="29"/>
    </location>
</feature>
<dbReference type="Gene3D" id="1.10.530.40">
    <property type="match status" value="1"/>
</dbReference>
<comment type="caution">
    <text evidence="8">The sequence shown here is derived from an EMBL/GenBank/DDBJ whole genome shotgun (WGS) entry which is preliminary data.</text>
</comment>
<keyword evidence="3 6" id="KW-0081">Bacteriolytic enzyme</keyword>
<sequence>MPINKIVPSKRGKAAISAAMLTVIMSGSAGYFATKDQPPPPAVVLAVDHLIKPWEGLVLKSHWDPYAKIYDICYGETQINGKPVTAGMSFSKAECDAMLSARVSRDYYEPLTKCIPDFAMKPVSLQASLTSGAYNFGTSAACRSTAANLARANQYRAACEAQTAFNKAGGKIVNGLVNRREMGDAQRIGEAELCVSGLN</sequence>
<dbReference type="CDD" id="cd16900">
    <property type="entry name" value="endolysin_R21-like"/>
    <property type="match status" value="1"/>
</dbReference>
<protein>
    <recommendedName>
        <fullName evidence="6">Lysozyme</fullName>
        <ecNumber evidence="6">3.2.1.17</ecNumber>
    </recommendedName>
</protein>
<dbReference type="Proteomes" id="UP000068164">
    <property type="component" value="Unassembled WGS sequence"/>
</dbReference>
<dbReference type="InterPro" id="IPR002196">
    <property type="entry name" value="Glyco_hydro_24"/>
</dbReference>
<organism evidence="8 9">
    <name type="scientific">Rhizobium altiplani</name>
    <dbReference type="NCBI Taxonomy" id="1864509"/>
    <lineage>
        <taxon>Bacteria</taxon>
        <taxon>Pseudomonadati</taxon>
        <taxon>Pseudomonadota</taxon>
        <taxon>Alphaproteobacteria</taxon>
        <taxon>Hyphomicrobiales</taxon>
        <taxon>Rhizobiaceae</taxon>
        <taxon>Rhizobium/Agrobacterium group</taxon>
        <taxon>Rhizobium</taxon>
    </lineage>
</organism>
<dbReference type="GO" id="GO:0031640">
    <property type="term" value="P:killing of cells of another organism"/>
    <property type="evidence" value="ECO:0007669"/>
    <property type="project" value="UniProtKB-KW"/>
</dbReference>
<evidence type="ECO:0000256" key="5">
    <source>
        <dbReference type="ARBA" id="ARBA00023295"/>
    </source>
</evidence>
<dbReference type="InterPro" id="IPR023347">
    <property type="entry name" value="Lysozyme_dom_sf"/>
</dbReference>
<proteinExistence type="inferred from homology"/>
<dbReference type="Pfam" id="PF00959">
    <property type="entry name" value="Phage_lysozyme"/>
    <property type="match status" value="1"/>
</dbReference>
<dbReference type="SUPFAM" id="SSF53955">
    <property type="entry name" value="Lysozyme-like"/>
    <property type="match status" value="1"/>
</dbReference>
<keyword evidence="9" id="KW-1185">Reference proteome</keyword>
<gene>
    <name evidence="8" type="ORF">AS026_21280</name>
</gene>
<comment type="similarity">
    <text evidence="6">Belongs to the glycosyl hydrolase 24 family.</text>
</comment>
<dbReference type="OrthoDB" id="5327667at2"/>
<dbReference type="HAMAP" id="MF_04110">
    <property type="entry name" value="ENDOLYSIN_T4"/>
    <property type="match status" value="1"/>
</dbReference>